<proteinExistence type="predicted"/>
<dbReference type="AlphaFoldDB" id="A0A2K9HQ10"/>
<dbReference type="Proteomes" id="UP000234653">
    <property type="component" value="Chromosome"/>
</dbReference>
<keyword evidence="1" id="KW-1133">Transmembrane helix</keyword>
<evidence type="ECO:0000313" key="2">
    <source>
        <dbReference type="EMBL" id="AUI72663.1"/>
    </source>
</evidence>
<keyword evidence="1" id="KW-0812">Transmembrane</keyword>
<accession>A0A2K9HQ10</accession>
<gene>
    <name evidence="2" type="ORF">LA20249_10895</name>
</gene>
<evidence type="ECO:0000256" key="1">
    <source>
        <dbReference type="SAM" id="Phobius"/>
    </source>
</evidence>
<dbReference type="STRING" id="1423720.FC67_GL001145"/>
<dbReference type="RefSeq" id="WP_057739119.1">
    <property type="nucleotide sequence ID" value="NZ_AZDQ01000036.1"/>
</dbReference>
<feature type="transmembrane region" description="Helical" evidence="1">
    <location>
        <begin position="12"/>
        <end position="32"/>
    </location>
</feature>
<dbReference type="EMBL" id="CP018867">
    <property type="protein sequence ID" value="AUI72663.1"/>
    <property type="molecule type" value="Genomic_DNA"/>
</dbReference>
<organism evidence="2 3">
    <name type="scientific">Companilactobacillus alimentarius DSM 20249</name>
    <dbReference type="NCBI Taxonomy" id="1423720"/>
    <lineage>
        <taxon>Bacteria</taxon>
        <taxon>Bacillati</taxon>
        <taxon>Bacillota</taxon>
        <taxon>Bacilli</taxon>
        <taxon>Lactobacillales</taxon>
        <taxon>Lactobacillaceae</taxon>
        <taxon>Companilactobacillus</taxon>
    </lineage>
</organism>
<sequence length="187" mass="21353">MENELSFARKISFKPLLSSIFLGTMVEVMASVVFSKVILLAILCGILAMLIDSLVIYPRYLKELYGGWRIDQTGLYYVDYDSWLKRVALIYFPLHQKSIFVPPSAINSFKIVNGPVIINSQTVNGGILDVSQFCHEKYLVVFIDNGEVNLELTWDSQGKVSERKNIDRLITLLKHRCEMNNQLNSEN</sequence>
<evidence type="ECO:0000313" key="3">
    <source>
        <dbReference type="Proteomes" id="UP000234653"/>
    </source>
</evidence>
<feature type="transmembrane region" description="Helical" evidence="1">
    <location>
        <begin position="38"/>
        <end position="57"/>
    </location>
</feature>
<dbReference type="OrthoDB" id="2314339at2"/>
<keyword evidence="3" id="KW-1185">Reference proteome</keyword>
<protein>
    <submittedName>
        <fullName evidence="2">Uncharacterized protein</fullName>
    </submittedName>
</protein>
<reference evidence="2 3" key="1">
    <citation type="submission" date="2016-12" db="EMBL/GenBank/DDBJ databases">
        <title>The whole genome sequencing and assembly of Lactobacillus alimentarius DSM 20249T strain.</title>
        <authorList>
            <person name="Lee Y.-J."/>
            <person name="Yi H."/>
            <person name="Bahn Y.-S."/>
            <person name="Kim J.F."/>
            <person name="Lee D.-W."/>
        </authorList>
    </citation>
    <scope>NUCLEOTIDE SEQUENCE [LARGE SCALE GENOMIC DNA]</scope>
    <source>
        <strain evidence="2 3">DSM 20249</strain>
    </source>
</reference>
<dbReference type="KEGG" id="lali:LA20249_10895"/>
<keyword evidence="1" id="KW-0472">Membrane</keyword>
<name>A0A2K9HQ10_9LACO</name>